<dbReference type="PANTHER" id="PTHR21716">
    <property type="entry name" value="TRANSMEMBRANE PROTEIN"/>
    <property type="match status" value="1"/>
</dbReference>
<sequence length="403" mass="42600">MRLPTKSRAAWWAVGAVLAFGLTFVAYSFIGTLVLAVFVYYGTRPFYTRILRRVRSKSVAAALALLALTLPVLLLVAYAVAIGLQEFNRVRDTADLGLFEDALGPYLEFSDIVADPATVLSDPSARRTLETALDSALSSLGTAGNGLLHLFIVFAAAFYMLKDGPRLTRWVIRRFGDDEGVLVAFVARVDDDLHSVFTGNLLNAVFTAGIGALAFSLVNLIAPAGSGVPYPALLGLLAGAASLVPVVGMKLVYVPVAAYLFGVTVLNNAPLWFPVLFTALAFVVVDTIPDLLLRPYVSGRNLHVGLVMFAYIFGPLLFGWYGIFLGPLVLVFVYHFADLVLPELVGGVPIQPSGVDPGTDPPDSAGDGPADDPTGTAADAPASPDHPPDSDPSPSPDGGVARE</sequence>
<keyword evidence="5 7" id="KW-0472">Membrane</keyword>
<evidence type="ECO:0000256" key="5">
    <source>
        <dbReference type="ARBA" id="ARBA00023136"/>
    </source>
</evidence>
<dbReference type="Pfam" id="PF01594">
    <property type="entry name" value="AI-2E_transport"/>
    <property type="match status" value="1"/>
</dbReference>
<keyword evidence="4 7" id="KW-1133">Transmembrane helix</keyword>
<keyword evidence="3 7" id="KW-0812">Transmembrane</keyword>
<name>A0A554MW33_9EURY</name>
<dbReference type="AlphaFoldDB" id="A0A554MW33"/>
<feature type="transmembrane region" description="Helical" evidence="7">
    <location>
        <begin position="304"/>
        <end position="337"/>
    </location>
</feature>
<feature type="transmembrane region" description="Helical" evidence="7">
    <location>
        <begin position="12"/>
        <end position="41"/>
    </location>
</feature>
<feature type="region of interest" description="Disordered" evidence="6">
    <location>
        <begin position="352"/>
        <end position="403"/>
    </location>
</feature>
<dbReference type="PANTHER" id="PTHR21716:SF4">
    <property type="entry name" value="TRANSMEMBRANE PROTEIN 245"/>
    <property type="match status" value="1"/>
</dbReference>
<comment type="caution">
    <text evidence="8">The sequence shown here is derived from an EMBL/GenBank/DDBJ whole genome shotgun (WGS) entry which is preliminary data.</text>
</comment>
<dbReference type="FunCoup" id="A0A554MW33">
    <property type="interactions" value="1"/>
</dbReference>
<evidence type="ECO:0000256" key="1">
    <source>
        <dbReference type="ARBA" id="ARBA00004141"/>
    </source>
</evidence>
<feature type="transmembrane region" description="Helical" evidence="7">
    <location>
        <begin position="61"/>
        <end position="81"/>
    </location>
</feature>
<feature type="transmembrane region" description="Helical" evidence="7">
    <location>
        <begin position="136"/>
        <end position="161"/>
    </location>
</feature>
<dbReference type="Proteomes" id="UP000319894">
    <property type="component" value="Unassembled WGS sequence"/>
</dbReference>
<comment type="similarity">
    <text evidence="2">Belongs to the autoinducer-2 exporter (AI-2E) (TC 2.A.86) family.</text>
</comment>
<evidence type="ECO:0000256" key="2">
    <source>
        <dbReference type="ARBA" id="ARBA00009773"/>
    </source>
</evidence>
<evidence type="ECO:0000256" key="7">
    <source>
        <dbReference type="SAM" id="Phobius"/>
    </source>
</evidence>
<dbReference type="GO" id="GO:0016020">
    <property type="term" value="C:membrane"/>
    <property type="evidence" value="ECO:0007669"/>
    <property type="project" value="UniProtKB-SubCell"/>
</dbReference>
<reference evidence="8 9" key="1">
    <citation type="submission" date="2018-06" db="EMBL/GenBank/DDBJ databases">
        <title>Natronomonas sp. F16-60 a new haloarchaeon isolated from a solar saltern of Isla Cristina, Huelva, Spain.</title>
        <authorList>
            <person name="Duran-Viseras A."/>
            <person name="Sanchez-Porro C."/>
            <person name="Ventosa A."/>
        </authorList>
    </citation>
    <scope>NUCLEOTIDE SEQUENCE [LARGE SCALE GENOMIC DNA]</scope>
    <source>
        <strain evidence="8 9">F16-60</strain>
    </source>
</reference>
<feature type="transmembrane region" description="Helical" evidence="7">
    <location>
        <begin position="234"/>
        <end position="259"/>
    </location>
</feature>
<dbReference type="RefSeq" id="WP_144263228.1">
    <property type="nucleotide sequence ID" value="NZ_QMDX01000014.1"/>
</dbReference>
<dbReference type="InterPro" id="IPR002549">
    <property type="entry name" value="AI-2E-like"/>
</dbReference>
<comment type="subcellular location">
    <subcellularLocation>
        <location evidence="1">Membrane</location>
        <topology evidence="1">Multi-pass membrane protein</topology>
    </subcellularLocation>
</comment>
<accession>A0A554MW33</accession>
<gene>
    <name evidence="8" type="ORF">DP107_16430</name>
</gene>
<keyword evidence="9" id="KW-1185">Reference proteome</keyword>
<evidence type="ECO:0000313" key="8">
    <source>
        <dbReference type="EMBL" id="TSD09329.1"/>
    </source>
</evidence>
<feature type="compositionally biased region" description="Low complexity" evidence="6">
    <location>
        <begin position="356"/>
        <end position="383"/>
    </location>
</feature>
<feature type="transmembrane region" description="Helical" evidence="7">
    <location>
        <begin position="271"/>
        <end position="292"/>
    </location>
</feature>
<organism evidence="8 9">
    <name type="scientific">Haloglomus irregulare</name>
    <dbReference type="NCBI Taxonomy" id="2234134"/>
    <lineage>
        <taxon>Archaea</taxon>
        <taxon>Methanobacteriati</taxon>
        <taxon>Methanobacteriota</taxon>
        <taxon>Stenosarchaea group</taxon>
        <taxon>Halobacteria</taxon>
        <taxon>Halobacteriales</taxon>
        <taxon>Natronomonadaceae</taxon>
        <taxon>Haloglomus</taxon>
    </lineage>
</organism>
<evidence type="ECO:0000256" key="4">
    <source>
        <dbReference type="ARBA" id="ARBA00022989"/>
    </source>
</evidence>
<protein>
    <submittedName>
        <fullName evidence="8">AI-2E family transporter</fullName>
    </submittedName>
</protein>
<feature type="transmembrane region" description="Helical" evidence="7">
    <location>
        <begin position="201"/>
        <end position="222"/>
    </location>
</feature>
<dbReference type="EMBL" id="QMDX01000014">
    <property type="protein sequence ID" value="TSD09329.1"/>
    <property type="molecule type" value="Genomic_DNA"/>
</dbReference>
<proteinExistence type="inferred from homology"/>
<evidence type="ECO:0000313" key="9">
    <source>
        <dbReference type="Proteomes" id="UP000319894"/>
    </source>
</evidence>
<evidence type="ECO:0000256" key="3">
    <source>
        <dbReference type="ARBA" id="ARBA00022692"/>
    </source>
</evidence>
<dbReference type="OrthoDB" id="282734at2157"/>
<dbReference type="InParanoid" id="A0A554MW33"/>
<evidence type="ECO:0000256" key="6">
    <source>
        <dbReference type="SAM" id="MobiDB-lite"/>
    </source>
</evidence>